<evidence type="ECO:0000256" key="4">
    <source>
        <dbReference type="ARBA" id="ARBA00022723"/>
    </source>
</evidence>
<dbReference type="InterPro" id="IPR005299">
    <property type="entry name" value="MeTrfase_7"/>
</dbReference>
<dbReference type="Proteomes" id="UP000824890">
    <property type="component" value="Unassembled WGS sequence"/>
</dbReference>
<keyword evidence="2" id="KW-0808">Transferase</keyword>
<evidence type="ECO:0000256" key="3">
    <source>
        <dbReference type="ARBA" id="ARBA00022691"/>
    </source>
</evidence>
<keyword evidence="7" id="KW-1185">Reference proteome</keyword>
<keyword evidence="4" id="KW-0479">Metal-binding</keyword>
<dbReference type="PANTHER" id="PTHR31009">
    <property type="entry name" value="S-ADENOSYL-L-METHIONINE:CARBOXYL METHYLTRANSFERASE FAMILY PROTEIN"/>
    <property type="match status" value="1"/>
</dbReference>
<organism evidence="6 7">
    <name type="scientific">Brassica napus</name>
    <name type="common">Rape</name>
    <dbReference type="NCBI Taxonomy" id="3708"/>
    <lineage>
        <taxon>Eukaryota</taxon>
        <taxon>Viridiplantae</taxon>
        <taxon>Streptophyta</taxon>
        <taxon>Embryophyta</taxon>
        <taxon>Tracheophyta</taxon>
        <taxon>Spermatophyta</taxon>
        <taxon>Magnoliopsida</taxon>
        <taxon>eudicotyledons</taxon>
        <taxon>Gunneridae</taxon>
        <taxon>Pentapetalae</taxon>
        <taxon>rosids</taxon>
        <taxon>malvids</taxon>
        <taxon>Brassicales</taxon>
        <taxon>Brassicaceae</taxon>
        <taxon>Brassiceae</taxon>
        <taxon>Brassica</taxon>
    </lineage>
</organism>
<dbReference type="SUPFAM" id="SSF53335">
    <property type="entry name" value="S-adenosyl-L-methionine-dependent methyltransferases"/>
    <property type="match status" value="2"/>
</dbReference>
<evidence type="ECO:0000256" key="2">
    <source>
        <dbReference type="ARBA" id="ARBA00022679"/>
    </source>
</evidence>
<dbReference type="InterPro" id="IPR042086">
    <property type="entry name" value="MeTrfase_capping"/>
</dbReference>
<keyword evidence="3" id="KW-0949">S-adenosyl-L-methionine</keyword>
<dbReference type="Pfam" id="PF03492">
    <property type="entry name" value="Methyltransf_7"/>
    <property type="match status" value="3"/>
</dbReference>
<evidence type="ECO:0000313" key="6">
    <source>
        <dbReference type="EMBL" id="KAH0894259.1"/>
    </source>
</evidence>
<evidence type="ECO:0000256" key="1">
    <source>
        <dbReference type="ARBA" id="ARBA00022603"/>
    </source>
</evidence>
<dbReference type="InterPro" id="IPR029063">
    <property type="entry name" value="SAM-dependent_MTases_sf"/>
</dbReference>
<dbReference type="EMBL" id="JAGKQM010000013">
    <property type="protein sequence ID" value="KAH0894259.1"/>
    <property type="molecule type" value="Genomic_DNA"/>
</dbReference>
<evidence type="ECO:0008006" key="8">
    <source>
        <dbReference type="Google" id="ProtNLM"/>
    </source>
</evidence>
<evidence type="ECO:0000256" key="5">
    <source>
        <dbReference type="ARBA" id="ARBA00022842"/>
    </source>
</evidence>
<proteinExistence type="predicted"/>
<evidence type="ECO:0000313" key="7">
    <source>
        <dbReference type="Proteomes" id="UP000824890"/>
    </source>
</evidence>
<protein>
    <recommendedName>
        <fullName evidence="8">Jasmonate O-methyltransferase</fullName>
    </recommendedName>
</protein>
<dbReference type="Gene3D" id="3.40.50.150">
    <property type="entry name" value="Vaccinia Virus protein VP39"/>
    <property type="match status" value="2"/>
</dbReference>
<name>A0ABQ8ANW6_BRANA</name>
<dbReference type="Gene3D" id="1.10.1200.270">
    <property type="entry name" value="Methyltransferase, alpha-helical capping domain"/>
    <property type="match status" value="1"/>
</dbReference>
<comment type="caution">
    <text evidence="6">The sequence shown here is derived from an EMBL/GenBank/DDBJ whole genome shotgun (WGS) entry which is preliminary data.</text>
</comment>
<sequence>MEKRELEREFHMTGYARNSSVQKKSSDNAKHITLETVQQLYKETRPKSLGIADLGCSSGPNTLSTIRDIIKTVEIAHHRELPNQPLPEFSIFLNDLPQNDFNSIFKTLPDFHMELKRGTKNGVCPAIFIAACPGSFYGRLFPEKTIHFIYSSFSLHWLSKVNRVIYKNGKSINKGCINICSSSPEAVSKAYYSQFKEDFSMFLRSRSKEVVVAGRMGETEEEKLDSYETHFYAASAAQIEGEVNNEGSFELEKLEIMEVEKKDNEDGMSSGELAAKTIRAVQESMLAPHFGEEILDKLFDTYGRMFDEELAKEDIRPEADLLYEMMDLQREFHMTGGVGKTSYARNSSFQKKAYDQAKHIILKTLQQLYKETRPKSLGIADLGCSSGPNTLSTIRDIIKAVIVAHHRETPNEPLPEFSVSLNDLPRNDFNSIFKSLPDFHIELKRDTKNDDSPSVFIAAFPGSFYGRLFPENTIHFIYASFSLHWLSKIPPGLYDDQGKSINKGCVNICSSSPEAVSKAYYSQFKEDFSMFLRSRSKEVVAAGRMVLIILGREGPEHVGRGNSFLWELLAEAIADLVSQREIEEEKLDSYELHFYAPSAAEIEGEVNKEGSFELEKLDMLEVDMEWGNEDGISYGKAVAKTIRAVQESMLASHFGEEILDKLFDTYGRIIDEEVAKEDIKHITFFVVLRRKL</sequence>
<keyword evidence="1" id="KW-0489">Methyltransferase</keyword>
<keyword evidence="5" id="KW-0460">Magnesium</keyword>
<gene>
    <name evidence="6" type="ORF">HID58_056688</name>
</gene>
<reference evidence="6 7" key="1">
    <citation type="submission" date="2021-05" db="EMBL/GenBank/DDBJ databases">
        <title>Genome Assembly of Synthetic Allotetraploid Brassica napus Reveals Homoeologous Exchanges between Subgenomes.</title>
        <authorList>
            <person name="Davis J.T."/>
        </authorList>
    </citation>
    <scope>NUCLEOTIDE SEQUENCE [LARGE SCALE GENOMIC DNA]</scope>
    <source>
        <strain evidence="7">cv. Da-Ae</strain>
        <tissue evidence="6">Seedling</tissue>
    </source>
</reference>
<accession>A0ABQ8ANW6</accession>